<name>A0A238JX69_9RHOB</name>
<sequence>MIGSLVKNAAGCAAAFMLAVPAMADVQVEFVEGAPKDRFVLRNASDCSLSAATVRLDLSSSQGGLIFDVTGSGAGVEVFQPFEMVSGSEFLNGLPQVQDGQSMVDLDIRSMPPGAEIAFTIDVDDTGGGREITVSGAEIQGAIVSLEGAQNPQRGVFSSAARAAIPVGTC</sequence>
<dbReference type="RefSeq" id="WP_093962983.1">
    <property type="nucleotide sequence ID" value="NZ_FXYG01000001.1"/>
</dbReference>
<feature type="chain" id="PRO_5012895783" description="Aggregation factor core protein MAFp3" evidence="1">
    <location>
        <begin position="25"/>
        <end position="170"/>
    </location>
</feature>
<evidence type="ECO:0000313" key="3">
    <source>
        <dbReference type="Proteomes" id="UP000202485"/>
    </source>
</evidence>
<dbReference type="Proteomes" id="UP000202485">
    <property type="component" value="Unassembled WGS sequence"/>
</dbReference>
<feature type="signal peptide" evidence="1">
    <location>
        <begin position="1"/>
        <end position="24"/>
    </location>
</feature>
<dbReference type="AlphaFoldDB" id="A0A238JX69"/>
<evidence type="ECO:0000256" key="1">
    <source>
        <dbReference type="SAM" id="SignalP"/>
    </source>
</evidence>
<keyword evidence="1" id="KW-0732">Signal</keyword>
<accession>A0A238JX69</accession>
<evidence type="ECO:0000313" key="2">
    <source>
        <dbReference type="EMBL" id="SMX35083.1"/>
    </source>
</evidence>
<proteinExistence type="predicted"/>
<reference evidence="3" key="1">
    <citation type="submission" date="2017-05" db="EMBL/GenBank/DDBJ databases">
        <authorList>
            <person name="Rodrigo-Torres L."/>
            <person name="Arahal R. D."/>
            <person name="Lucena T."/>
        </authorList>
    </citation>
    <scope>NUCLEOTIDE SEQUENCE [LARGE SCALE GENOMIC DNA]</scope>
    <source>
        <strain evidence="3">CECT 8715</strain>
    </source>
</reference>
<evidence type="ECO:0008006" key="4">
    <source>
        <dbReference type="Google" id="ProtNLM"/>
    </source>
</evidence>
<dbReference type="OrthoDB" id="6105464at2"/>
<protein>
    <recommendedName>
        <fullName evidence="4">Aggregation factor core protein MAFp3</fullName>
    </recommendedName>
</protein>
<keyword evidence="3" id="KW-1185">Reference proteome</keyword>
<organism evidence="2 3">
    <name type="scientific">Ruegeria arenilitoris</name>
    <dbReference type="NCBI Taxonomy" id="1173585"/>
    <lineage>
        <taxon>Bacteria</taxon>
        <taxon>Pseudomonadati</taxon>
        <taxon>Pseudomonadota</taxon>
        <taxon>Alphaproteobacteria</taxon>
        <taxon>Rhodobacterales</taxon>
        <taxon>Roseobacteraceae</taxon>
        <taxon>Ruegeria</taxon>
    </lineage>
</organism>
<dbReference type="EMBL" id="FXYG01000001">
    <property type="protein sequence ID" value="SMX35083.1"/>
    <property type="molecule type" value="Genomic_DNA"/>
</dbReference>
<gene>
    <name evidence="2" type="ORF">RUA8715_00784</name>
</gene>